<dbReference type="Pfam" id="PF03741">
    <property type="entry name" value="TerC"/>
    <property type="match status" value="1"/>
</dbReference>
<sequence length="363" mass="40361">MELPVWFEIATFVGLTALLLFDLALVVKRPHEPSVKEATRWVVFYVALALLFGVLVLVVTNGDFATQFYAGWLTEYSLSVDNLFVFVIIMARFKVPRALQQEALMVGIIIALVLRGIFILLGAAVIERFVWVFYIFGAFLIYTAINLVRSQHEDEEYEENALIRRMRKILPITEDYEGSKVRVKRDGKRFFTPLVIVFLALGTTDLIFALDSIPAIFGLTREPFIVFTANVFALMGLRQLYFLLGGLLKRLVYLSLGLAVILAFIGVKLVLEALHENQLPFAGEREPIESIPEIPIWLSLSVILGVLVIATVASLLKTRGQVPDADGPAVDPEGEPTGAPGEPDALTDAERRAAEARGDTRHS</sequence>
<keyword evidence="4 7" id="KW-1133">Transmembrane helix</keyword>
<evidence type="ECO:0000256" key="4">
    <source>
        <dbReference type="ARBA" id="ARBA00022989"/>
    </source>
</evidence>
<feature type="transmembrane region" description="Helical" evidence="7">
    <location>
        <begin position="131"/>
        <end position="148"/>
    </location>
</feature>
<feature type="transmembrane region" description="Helical" evidence="7">
    <location>
        <begin position="39"/>
        <end position="60"/>
    </location>
</feature>
<keyword evidence="3 7" id="KW-0812">Transmembrane</keyword>
<dbReference type="RefSeq" id="WP_162392282.1">
    <property type="nucleotide sequence ID" value="NZ_JAABOZ010000001.1"/>
</dbReference>
<accession>A0A7K3WD92</accession>
<dbReference type="PANTHER" id="PTHR30238">
    <property type="entry name" value="MEMBRANE BOUND PREDICTED REDOX MODULATOR"/>
    <property type="match status" value="1"/>
</dbReference>
<feature type="compositionally biased region" description="Basic and acidic residues" evidence="6">
    <location>
        <begin position="348"/>
        <end position="363"/>
    </location>
</feature>
<dbReference type="GO" id="GO:0016020">
    <property type="term" value="C:membrane"/>
    <property type="evidence" value="ECO:0007669"/>
    <property type="project" value="UniProtKB-SubCell"/>
</dbReference>
<comment type="similarity">
    <text evidence="2">Belongs to the TerC family.</text>
</comment>
<feature type="transmembrane region" description="Helical" evidence="7">
    <location>
        <begin position="294"/>
        <end position="316"/>
    </location>
</feature>
<dbReference type="Proteomes" id="UP000470470">
    <property type="component" value="Unassembled WGS sequence"/>
</dbReference>
<feature type="transmembrane region" description="Helical" evidence="7">
    <location>
        <begin position="72"/>
        <end position="91"/>
    </location>
</feature>
<evidence type="ECO:0000313" key="9">
    <source>
        <dbReference type="Proteomes" id="UP000470470"/>
    </source>
</evidence>
<feature type="transmembrane region" description="Helical" evidence="7">
    <location>
        <begin position="6"/>
        <end position="27"/>
    </location>
</feature>
<keyword evidence="9" id="KW-1185">Reference proteome</keyword>
<keyword evidence="5 7" id="KW-0472">Membrane</keyword>
<dbReference type="AlphaFoldDB" id="A0A7K3WD92"/>
<gene>
    <name evidence="8" type="ORF">G1H19_10595</name>
</gene>
<protein>
    <submittedName>
        <fullName evidence="8">TerC family protein</fullName>
    </submittedName>
</protein>
<feature type="transmembrane region" description="Helical" evidence="7">
    <location>
        <begin position="190"/>
        <end position="217"/>
    </location>
</feature>
<evidence type="ECO:0000256" key="1">
    <source>
        <dbReference type="ARBA" id="ARBA00004141"/>
    </source>
</evidence>
<comment type="subcellular location">
    <subcellularLocation>
        <location evidence="1">Membrane</location>
        <topology evidence="1">Multi-pass membrane protein</topology>
    </subcellularLocation>
</comment>
<dbReference type="InterPro" id="IPR022369">
    <property type="entry name" value="Integral_membrane_TerC_rswitch"/>
</dbReference>
<proteinExistence type="inferred from homology"/>
<feature type="transmembrane region" description="Helical" evidence="7">
    <location>
        <begin position="223"/>
        <end position="244"/>
    </location>
</feature>
<evidence type="ECO:0000256" key="5">
    <source>
        <dbReference type="ARBA" id="ARBA00023136"/>
    </source>
</evidence>
<evidence type="ECO:0000313" key="8">
    <source>
        <dbReference type="EMBL" id="NEL54448.1"/>
    </source>
</evidence>
<evidence type="ECO:0000256" key="7">
    <source>
        <dbReference type="SAM" id="Phobius"/>
    </source>
</evidence>
<evidence type="ECO:0000256" key="6">
    <source>
        <dbReference type="SAM" id="MobiDB-lite"/>
    </source>
</evidence>
<dbReference type="PANTHER" id="PTHR30238:SF0">
    <property type="entry name" value="THYLAKOID MEMBRANE PROTEIN TERC, CHLOROPLASTIC"/>
    <property type="match status" value="1"/>
</dbReference>
<comment type="caution">
    <text evidence="8">The sequence shown here is derived from an EMBL/GenBank/DDBJ whole genome shotgun (WGS) entry which is preliminary data.</text>
</comment>
<name>A0A7K3WD92_9ACTN</name>
<feature type="transmembrane region" description="Helical" evidence="7">
    <location>
        <begin position="103"/>
        <end position="125"/>
    </location>
</feature>
<dbReference type="InterPro" id="IPR005496">
    <property type="entry name" value="Integral_membrane_TerC"/>
</dbReference>
<feature type="transmembrane region" description="Helical" evidence="7">
    <location>
        <begin position="251"/>
        <end position="274"/>
    </location>
</feature>
<reference evidence="8 9" key="1">
    <citation type="submission" date="2020-02" db="EMBL/GenBank/DDBJ databases">
        <title>The whole genome sequence of CPCC 205119.</title>
        <authorList>
            <person name="Jiang Z."/>
        </authorList>
    </citation>
    <scope>NUCLEOTIDE SEQUENCE [LARGE SCALE GENOMIC DNA]</scope>
    <source>
        <strain evidence="8 9">CPCC 205119</strain>
    </source>
</reference>
<dbReference type="NCBIfam" id="TIGR03718">
    <property type="entry name" value="R_switched_Alx"/>
    <property type="match status" value="1"/>
</dbReference>
<dbReference type="EMBL" id="JAAGWK010000012">
    <property type="protein sequence ID" value="NEL54448.1"/>
    <property type="molecule type" value="Genomic_DNA"/>
</dbReference>
<feature type="region of interest" description="Disordered" evidence="6">
    <location>
        <begin position="322"/>
        <end position="363"/>
    </location>
</feature>
<evidence type="ECO:0000256" key="2">
    <source>
        <dbReference type="ARBA" id="ARBA00007511"/>
    </source>
</evidence>
<evidence type="ECO:0000256" key="3">
    <source>
        <dbReference type="ARBA" id="ARBA00022692"/>
    </source>
</evidence>
<organism evidence="8 9">
    <name type="scientific">Goekera deserti</name>
    <dbReference type="NCBI Taxonomy" id="2497753"/>
    <lineage>
        <taxon>Bacteria</taxon>
        <taxon>Bacillati</taxon>
        <taxon>Actinomycetota</taxon>
        <taxon>Actinomycetes</taxon>
        <taxon>Geodermatophilales</taxon>
        <taxon>Geodermatophilaceae</taxon>
        <taxon>Goekera</taxon>
    </lineage>
</organism>